<dbReference type="Gene3D" id="2.60.40.10">
    <property type="entry name" value="Immunoglobulins"/>
    <property type="match status" value="1"/>
</dbReference>
<protein>
    <recommendedName>
        <fullName evidence="2">EGF-like domain-containing protein</fullName>
    </recommendedName>
</protein>
<sequence length="1294" mass="140218">MFALLSCGDSKLNMFMVRVLEILRARKSLKVAKGFPILGNIGKVGLLASHVLSVVTTVGPFINPYNGHNYTRYDGISPLKSGMNALQICAKQSTPFQDFRNYVATFTSKEEFEWAASKGLITTVPALINGRTSYEEYALNIHFDYSPEEGYLVFDQLTGRPYSYFQAPPDAPSGLSGCQLMAVLDGASAPTQLLIGFQNQEDLSSSIICEYGGVQDPFLSQIDTTGGIITVTRLSGFNIASLSLQFVGTTSFGCISISRLNSTSASCTILPGTGAFNVTITDGVKTAVVPWSFNAPYLKSVYPPLNLSPGTNFIIYGGNFGTITAKIQIYVTSQKFPCTIQSVKIPGQAYEISYAADISGYQLLPITIVVDNVQSYLTMVPIWDTSSKSFFSPFPVTMYFDPSLIGQVIGLADENIGAALGLIESPVTANLLKSTYPLFYNTTKNQWTLFEDFFFQGISPRRASNPNLAANFYSTNIPNTALFQAKSPYFDLSTFIISPAATSADYYKHLAQYIPNVQVVGGTILVNTTGDSAKTVQLTSYGSRFGSSQNFRIDDNLIVPVEYDPINNYGLLIINIAPGYGSSTFNISTDGRTYQTTIEYGNPVISGATNIGTTGGAISIVGYNYYILNSVITIKMGPITCSNPNIVVAHKTIVCNMPASSGKGMLVVQVGSKPSVGFNWSYQDPFISGATVSSSPNTLTISGSNFGPLPTNILVFVTSPKLGGDVPCTEVLLPTPHTQITAKVPKTAHGRMVNVYVSVSNVKSNNTASVILTPYLDSLLSLPFTEGGSVDMVAYFDSVDDVGNPITAVDMLVNNSAAIPVTCKVRYTPPTKAILSCPMPAGFYPFLVSIVTPYGISNQIAATYSKPNIVSVSPLKYLAPGLVTISGNSFGDLSLPLYAAIGNFTNMQNCTNARIIDPYRIECFYDASITAPADPKRSLNVTITTTFGSTTKEMFIYATTLSCPNNCSSHGTCNTDSGDCICEKGYLSSADCSVADGGNNGGKPETNENGTTTIPVKGLNFTISITHLRELDMDDVPIKTLPISDALWVNEQLNENSMQHNGIFDNDTAVISIVSTYYPNSSTIIFAGQEMVMPTNSIKYEITVSNWTWQDQLSQLQVIYNSFTDQSSTIGCDNDQVAQTNVTTSTDGDTIYWFQIQSGNTIMNAKFSNRMIVDERIIRASVKLLDHDDELYLNVSSTGKFNVLTAITTPYFDDRVVLDPSFSALLQYKDQQQQDECATSDPSKWKLIVIVVCSAIGGLAVATISVISYKRWKLQRKSRNKLNRLAKMNQDNGL</sequence>
<reference evidence="4" key="1">
    <citation type="journal article" date="2011" name="Genome Res.">
        <title>Phylogeny-wide analysis of social amoeba genomes highlights ancient origins for complex intercellular communication.</title>
        <authorList>
            <person name="Heidel A.J."/>
            <person name="Lawal H.M."/>
            <person name="Felder M."/>
            <person name="Schilde C."/>
            <person name="Helps N.R."/>
            <person name="Tunggal B."/>
            <person name="Rivero F."/>
            <person name="John U."/>
            <person name="Schleicher M."/>
            <person name="Eichinger L."/>
            <person name="Platzer M."/>
            <person name="Noegel A.A."/>
            <person name="Schaap P."/>
            <person name="Gloeckner G."/>
        </authorList>
    </citation>
    <scope>NUCLEOTIDE SEQUENCE [LARGE SCALE GENOMIC DNA]</scope>
    <source>
        <strain evidence="4">SH3</strain>
    </source>
</reference>
<dbReference type="OrthoDB" id="20978at2759"/>
<dbReference type="InterPro" id="IPR000742">
    <property type="entry name" value="EGF"/>
</dbReference>
<keyword evidence="1" id="KW-1133">Transmembrane helix</keyword>
<feature type="transmembrane region" description="Helical" evidence="1">
    <location>
        <begin position="1247"/>
        <end position="1269"/>
    </location>
</feature>
<dbReference type="InterPro" id="IPR054484">
    <property type="entry name" value="ComC_SSD"/>
</dbReference>
<name>F4PWL7_CACFS</name>
<evidence type="ECO:0000259" key="2">
    <source>
        <dbReference type="PROSITE" id="PS01186"/>
    </source>
</evidence>
<dbReference type="Pfam" id="PF22933">
    <property type="entry name" value="ComC_SSD"/>
    <property type="match status" value="1"/>
</dbReference>
<dbReference type="PANTHER" id="PTHR31378">
    <property type="entry name" value="EGF-LIKE DOMAIN-CONTAINING PROTEIN-RELATED-RELATED"/>
    <property type="match status" value="1"/>
</dbReference>
<evidence type="ECO:0000313" key="4">
    <source>
        <dbReference type="Proteomes" id="UP000007797"/>
    </source>
</evidence>
<dbReference type="Proteomes" id="UP000007797">
    <property type="component" value="Unassembled WGS sequence"/>
</dbReference>
<keyword evidence="1" id="KW-0812">Transmembrane</keyword>
<dbReference type="SUPFAM" id="SSF81296">
    <property type="entry name" value="E set domains"/>
    <property type="match status" value="1"/>
</dbReference>
<accession>F4PWL7</accession>
<dbReference type="EMBL" id="GL883013">
    <property type="protein sequence ID" value="EGG20381.1"/>
    <property type="molecule type" value="Genomic_DNA"/>
</dbReference>
<dbReference type="Gene3D" id="2.10.25.10">
    <property type="entry name" value="Laminin"/>
    <property type="match status" value="1"/>
</dbReference>
<dbReference type="GeneID" id="14872255"/>
<gene>
    <name evidence="3" type="ORF">DFA_07505</name>
</gene>
<evidence type="ECO:0000256" key="1">
    <source>
        <dbReference type="SAM" id="Phobius"/>
    </source>
</evidence>
<dbReference type="PANTHER" id="PTHR31378:SF32">
    <property type="entry name" value="EGF-LIKE DOMAIN-CONTAINING PROTEIN-RELATED"/>
    <property type="match status" value="1"/>
</dbReference>
<proteinExistence type="predicted"/>
<evidence type="ECO:0000313" key="3">
    <source>
        <dbReference type="EMBL" id="EGG20381.1"/>
    </source>
</evidence>
<dbReference type="PROSITE" id="PS01186">
    <property type="entry name" value="EGF_2"/>
    <property type="match status" value="1"/>
</dbReference>
<keyword evidence="1" id="KW-0472">Membrane</keyword>
<dbReference type="RefSeq" id="XP_004367364.1">
    <property type="nucleotide sequence ID" value="XM_004367307.1"/>
</dbReference>
<feature type="domain" description="EGF-like" evidence="2">
    <location>
        <begin position="980"/>
        <end position="992"/>
    </location>
</feature>
<dbReference type="InterPro" id="IPR013783">
    <property type="entry name" value="Ig-like_fold"/>
</dbReference>
<organism evidence="3 4">
    <name type="scientific">Cavenderia fasciculata</name>
    <name type="common">Slime mold</name>
    <name type="synonym">Dictyostelium fasciculatum</name>
    <dbReference type="NCBI Taxonomy" id="261658"/>
    <lineage>
        <taxon>Eukaryota</taxon>
        <taxon>Amoebozoa</taxon>
        <taxon>Evosea</taxon>
        <taxon>Eumycetozoa</taxon>
        <taxon>Dictyostelia</taxon>
        <taxon>Acytosteliales</taxon>
        <taxon>Cavenderiaceae</taxon>
        <taxon>Cavenderia</taxon>
    </lineage>
</organism>
<dbReference type="KEGG" id="dfa:DFA_07505"/>
<dbReference type="InterPro" id="IPR014756">
    <property type="entry name" value="Ig_E-set"/>
</dbReference>
<keyword evidence="4" id="KW-1185">Reference proteome</keyword>